<evidence type="ECO:0000313" key="1">
    <source>
        <dbReference type="EMBL" id="MFC4299692.1"/>
    </source>
</evidence>
<reference evidence="2" key="1">
    <citation type="journal article" date="2019" name="Int. J. Syst. Evol. Microbiol.">
        <title>The Global Catalogue of Microorganisms (GCM) 10K type strain sequencing project: providing services to taxonomists for standard genome sequencing and annotation.</title>
        <authorList>
            <consortium name="The Broad Institute Genomics Platform"/>
            <consortium name="The Broad Institute Genome Sequencing Center for Infectious Disease"/>
            <person name="Wu L."/>
            <person name="Ma J."/>
        </authorList>
    </citation>
    <scope>NUCLEOTIDE SEQUENCE [LARGE SCALE GENOMIC DNA]</scope>
    <source>
        <strain evidence="2">CGMCC 1.19029</strain>
    </source>
</reference>
<comment type="caution">
    <text evidence="1">The sequence shown here is derived from an EMBL/GenBank/DDBJ whole genome shotgun (WGS) entry which is preliminary data.</text>
</comment>
<dbReference type="CDD" id="cd14740">
    <property type="entry name" value="PAAR_4"/>
    <property type="match status" value="1"/>
</dbReference>
<dbReference type="Proteomes" id="UP001595756">
    <property type="component" value="Unassembled WGS sequence"/>
</dbReference>
<proteinExistence type="predicted"/>
<name>A0ABV8S3G5_9BURK</name>
<protein>
    <submittedName>
        <fullName evidence="1">DUF4150 domain-containing protein</fullName>
    </submittedName>
</protein>
<gene>
    <name evidence="1" type="ORF">ACFO0J_16740</name>
</gene>
<evidence type="ECO:0000313" key="2">
    <source>
        <dbReference type="Proteomes" id="UP001595756"/>
    </source>
</evidence>
<accession>A0ABV8S3G5</accession>
<dbReference type="EMBL" id="JBHSDY010000011">
    <property type="protein sequence ID" value="MFC4299692.1"/>
    <property type="molecule type" value="Genomic_DNA"/>
</dbReference>
<sequence length="131" mass="13404">MPFAATIKSAQIFCFPDVCKTPSPAGPIPLPYPNQAMTSLANPPTTKVLVDGAPAVVKSSKIPLSNGDTAGTAGGGLVSGGIMGECQFVTASFKVKFQGKPVVRLGDSAKSNKGNTFGTLIKPSQFKVDCS</sequence>
<keyword evidence="2" id="KW-1185">Reference proteome</keyword>
<dbReference type="RefSeq" id="WP_376814229.1">
    <property type="nucleotide sequence ID" value="NZ_JBHSDY010000011.1"/>
</dbReference>
<dbReference type="Pfam" id="PF13665">
    <property type="entry name" value="Tox-PAAR-like"/>
    <property type="match status" value="1"/>
</dbReference>
<organism evidence="1 2">
    <name type="scientific">Castellaniella hirudinis</name>
    <dbReference type="NCBI Taxonomy" id="1144617"/>
    <lineage>
        <taxon>Bacteria</taxon>
        <taxon>Pseudomonadati</taxon>
        <taxon>Pseudomonadota</taxon>
        <taxon>Betaproteobacteria</taxon>
        <taxon>Burkholderiales</taxon>
        <taxon>Alcaligenaceae</taxon>
        <taxon>Castellaniella</taxon>
    </lineage>
</organism>